<evidence type="ECO:0000313" key="3">
    <source>
        <dbReference type="Proteomes" id="UP000265663"/>
    </source>
</evidence>
<dbReference type="AlphaFoldDB" id="A0A3M7LYP9"/>
<gene>
    <name evidence="2" type="ORF">GMOD_00001226</name>
</gene>
<keyword evidence="3" id="KW-1185">Reference proteome</keyword>
<name>A0A3M7LYP9_9PLEO</name>
<reference evidence="2 3" key="1">
    <citation type="journal article" date="2014" name="PLoS ONE">
        <title>De novo Genome Assembly of the Fungal Plant Pathogen Pyrenophora semeniperda.</title>
        <authorList>
            <person name="Soliai M.M."/>
            <person name="Meyer S.E."/>
            <person name="Udall J.A."/>
            <person name="Elzinga D.E."/>
            <person name="Hermansen R.A."/>
            <person name="Bodily P.M."/>
            <person name="Hart A.A."/>
            <person name="Coleman C.E."/>
        </authorList>
    </citation>
    <scope>NUCLEOTIDE SEQUENCE [LARGE SCALE GENOMIC DNA]</scope>
    <source>
        <strain evidence="2 3">CCB06</strain>
        <tissue evidence="2">Mycelium</tissue>
    </source>
</reference>
<evidence type="ECO:0000313" key="2">
    <source>
        <dbReference type="EMBL" id="RMZ67316.1"/>
    </source>
</evidence>
<accession>A0A3M7LYP9</accession>
<feature type="region of interest" description="Disordered" evidence="1">
    <location>
        <begin position="84"/>
        <end position="121"/>
    </location>
</feature>
<evidence type="ECO:0000256" key="1">
    <source>
        <dbReference type="SAM" id="MobiDB-lite"/>
    </source>
</evidence>
<dbReference type="EMBL" id="KE747810">
    <property type="protein sequence ID" value="RMZ67316.1"/>
    <property type="molecule type" value="Genomic_DNA"/>
</dbReference>
<protein>
    <submittedName>
        <fullName evidence="2">Uncharacterized protein</fullName>
    </submittedName>
</protein>
<dbReference type="Proteomes" id="UP000265663">
    <property type="component" value="Unassembled WGS sequence"/>
</dbReference>
<proteinExistence type="predicted"/>
<organism evidence="2 3">
    <name type="scientific">Pyrenophora seminiperda CCB06</name>
    <dbReference type="NCBI Taxonomy" id="1302712"/>
    <lineage>
        <taxon>Eukaryota</taxon>
        <taxon>Fungi</taxon>
        <taxon>Dikarya</taxon>
        <taxon>Ascomycota</taxon>
        <taxon>Pezizomycotina</taxon>
        <taxon>Dothideomycetes</taxon>
        <taxon>Pleosporomycetidae</taxon>
        <taxon>Pleosporales</taxon>
        <taxon>Pleosporineae</taxon>
        <taxon>Pleosporaceae</taxon>
        <taxon>Pyrenophora</taxon>
    </lineage>
</organism>
<sequence>MLFVRAQAVTCCAPLLGCRCGRVLAMHSDRGSIGRPADRKDQKAHGRHVEAFDICSAIRRIALPTFGLLQRPASCALRAWAGKSVVDARPKPETSSTPKRASHVPRPVAGHALSRRLPNRQ</sequence>